<feature type="compositionally biased region" description="Basic and acidic residues" evidence="6">
    <location>
        <begin position="2075"/>
        <end position="2101"/>
    </location>
</feature>
<dbReference type="PANTHER" id="PTHR18034">
    <property type="entry name" value="CELL CYCLE CONTROL PROTEIN CWF22-RELATED"/>
    <property type="match status" value="1"/>
</dbReference>
<feature type="compositionally biased region" description="Low complexity" evidence="6">
    <location>
        <begin position="1677"/>
        <end position="1697"/>
    </location>
</feature>
<dbReference type="GO" id="GO:0071013">
    <property type="term" value="C:catalytic step 2 spliceosome"/>
    <property type="evidence" value="ECO:0007669"/>
    <property type="project" value="TreeGrafter"/>
</dbReference>
<dbReference type="SUPFAM" id="SSF48371">
    <property type="entry name" value="ARM repeat"/>
    <property type="match status" value="1"/>
</dbReference>
<feature type="compositionally biased region" description="Basic and acidic residues" evidence="6">
    <location>
        <begin position="631"/>
        <end position="731"/>
    </location>
</feature>
<feature type="compositionally biased region" description="Basic and acidic residues" evidence="6">
    <location>
        <begin position="1022"/>
        <end position="1036"/>
    </location>
</feature>
<dbReference type="InterPro" id="IPR003890">
    <property type="entry name" value="MIF4G-like_typ-3"/>
</dbReference>
<feature type="region of interest" description="Disordered" evidence="6">
    <location>
        <begin position="1597"/>
        <end position="2101"/>
    </location>
</feature>
<gene>
    <name evidence="9" type="primary">LOC115223398</name>
</gene>
<dbReference type="PROSITE" id="PS51366">
    <property type="entry name" value="MI"/>
    <property type="match status" value="1"/>
</dbReference>
<feature type="compositionally biased region" description="Polar residues" evidence="6">
    <location>
        <begin position="493"/>
        <end position="511"/>
    </location>
</feature>
<feature type="compositionally biased region" description="Polar residues" evidence="6">
    <location>
        <begin position="1599"/>
        <end position="1615"/>
    </location>
</feature>
<accession>A0A7E6FLE2</accession>
<protein>
    <submittedName>
        <fullName evidence="9">Pre-mRNA-splicing factor CWC22 homolog</fullName>
    </submittedName>
</protein>
<dbReference type="SMART" id="SM00544">
    <property type="entry name" value="MA3"/>
    <property type="match status" value="1"/>
</dbReference>
<feature type="compositionally biased region" description="Low complexity" evidence="6">
    <location>
        <begin position="1803"/>
        <end position="1831"/>
    </location>
</feature>
<dbReference type="Proteomes" id="UP000515154">
    <property type="component" value="Linkage group LG23"/>
</dbReference>
<evidence type="ECO:0000259" key="7">
    <source>
        <dbReference type="PROSITE" id="PS51366"/>
    </source>
</evidence>
<organism evidence="8 9">
    <name type="scientific">Octopus sinensis</name>
    <name type="common">East Asian common octopus</name>
    <dbReference type="NCBI Taxonomy" id="2607531"/>
    <lineage>
        <taxon>Eukaryota</taxon>
        <taxon>Metazoa</taxon>
        <taxon>Spiralia</taxon>
        <taxon>Lophotrochozoa</taxon>
        <taxon>Mollusca</taxon>
        <taxon>Cephalopoda</taxon>
        <taxon>Coleoidea</taxon>
        <taxon>Octopodiformes</taxon>
        <taxon>Octopoda</taxon>
        <taxon>Incirrata</taxon>
        <taxon>Octopodidae</taxon>
        <taxon>Octopus</taxon>
    </lineage>
</organism>
<dbReference type="KEGG" id="osn:115223398"/>
<feature type="compositionally biased region" description="Basic and acidic residues" evidence="6">
    <location>
        <begin position="1953"/>
        <end position="1965"/>
    </location>
</feature>
<dbReference type="GO" id="GO:0016607">
    <property type="term" value="C:nuclear speck"/>
    <property type="evidence" value="ECO:0007669"/>
    <property type="project" value="UniProtKB-SubCell"/>
</dbReference>
<feature type="compositionally biased region" description="Acidic residues" evidence="6">
    <location>
        <begin position="235"/>
        <end position="250"/>
    </location>
</feature>
<feature type="compositionally biased region" description="Basic and acidic residues" evidence="6">
    <location>
        <begin position="1885"/>
        <end position="1922"/>
    </location>
</feature>
<evidence type="ECO:0000256" key="1">
    <source>
        <dbReference type="ARBA" id="ARBA00004324"/>
    </source>
</evidence>
<feature type="compositionally biased region" description="Basic and acidic residues" evidence="6">
    <location>
        <begin position="1989"/>
        <end position="2059"/>
    </location>
</feature>
<name>A0A7E6FLE2_9MOLL</name>
<evidence type="ECO:0000256" key="4">
    <source>
        <dbReference type="ARBA" id="ARBA00023187"/>
    </source>
</evidence>
<dbReference type="InterPro" id="IPR016024">
    <property type="entry name" value="ARM-type_fold"/>
</dbReference>
<feature type="compositionally biased region" description="Basic and acidic residues" evidence="6">
    <location>
        <begin position="516"/>
        <end position="617"/>
    </location>
</feature>
<feature type="compositionally biased region" description="Basic and acidic residues" evidence="6">
    <location>
        <begin position="739"/>
        <end position="903"/>
    </location>
</feature>
<feature type="compositionally biased region" description="Low complexity" evidence="6">
    <location>
        <begin position="1706"/>
        <end position="1755"/>
    </location>
</feature>
<dbReference type="Pfam" id="PF02847">
    <property type="entry name" value="MA3"/>
    <property type="match status" value="1"/>
</dbReference>
<feature type="compositionally biased region" description="Basic and acidic residues" evidence="6">
    <location>
        <begin position="913"/>
        <end position="982"/>
    </location>
</feature>
<evidence type="ECO:0000256" key="2">
    <source>
        <dbReference type="ARBA" id="ARBA00006856"/>
    </source>
</evidence>
<feature type="compositionally biased region" description="Basic and acidic residues" evidence="6">
    <location>
        <begin position="12"/>
        <end position="87"/>
    </location>
</feature>
<dbReference type="Pfam" id="PF02854">
    <property type="entry name" value="MIF4G"/>
    <property type="match status" value="1"/>
</dbReference>
<feature type="compositionally biased region" description="Low complexity" evidence="6">
    <location>
        <begin position="253"/>
        <end position="262"/>
    </location>
</feature>
<feature type="compositionally biased region" description="Basic and acidic residues" evidence="6">
    <location>
        <begin position="1836"/>
        <end position="1846"/>
    </location>
</feature>
<feature type="compositionally biased region" description="Polar residues" evidence="6">
    <location>
        <begin position="1979"/>
        <end position="1988"/>
    </location>
</feature>
<feature type="compositionally biased region" description="Basic and acidic residues" evidence="6">
    <location>
        <begin position="994"/>
        <end position="1014"/>
    </location>
</feature>
<comment type="similarity">
    <text evidence="2">Belongs to the CWC22 family.</text>
</comment>
<feature type="compositionally biased region" description="Basic and acidic residues" evidence="6">
    <location>
        <begin position="200"/>
        <end position="234"/>
    </location>
</feature>
<evidence type="ECO:0000256" key="3">
    <source>
        <dbReference type="ARBA" id="ARBA00022664"/>
    </source>
</evidence>
<feature type="compositionally biased region" description="Basic and acidic residues" evidence="6">
    <location>
        <begin position="295"/>
        <end position="316"/>
    </location>
</feature>
<dbReference type="InterPro" id="IPR050781">
    <property type="entry name" value="CWC22_splicing_factor"/>
</dbReference>
<feature type="region of interest" description="Disordered" evidence="6">
    <location>
        <begin position="1"/>
        <end position="1075"/>
    </location>
</feature>
<feature type="region of interest" description="Disordered" evidence="6">
    <location>
        <begin position="1353"/>
        <end position="1382"/>
    </location>
</feature>
<reference evidence="9" key="1">
    <citation type="submission" date="2025-08" db="UniProtKB">
        <authorList>
            <consortium name="RefSeq"/>
        </authorList>
    </citation>
    <scope>IDENTIFICATION</scope>
</reference>
<keyword evidence="4" id="KW-0508">mRNA splicing</keyword>
<proteinExistence type="inferred from homology"/>
<feature type="compositionally biased region" description="Basic and acidic residues" evidence="6">
    <location>
        <begin position="102"/>
        <end position="113"/>
    </location>
</feature>
<evidence type="ECO:0000313" key="8">
    <source>
        <dbReference type="Proteomes" id="UP000515154"/>
    </source>
</evidence>
<feature type="compositionally biased region" description="Basic and acidic residues" evidence="6">
    <location>
        <begin position="462"/>
        <end position="491"/>
    </location>
</feature>
<keyword evidence="3" id="KW-0507">mRNA processing</keyword>
<evidence type="ECO:0000313" key="9">
    <source>
        <dbReference type="RefSeq" id="XP_036368541.1"/>
    </source>
</evidence>
<feature type="compositionally biased region" description="Polar residues" evidence="6">
    <location>
        <begin position="1872"/>
        <end position="1882"/>
    </location>
</feature>
<feature type="domain" description="MI" evidence="7">
    <location>
        <begin position="1397"/>
        <end position="1513"/>
    </location>
</feature>
<feature type="compositionally biased region" description="Basic residues" evidence="6">
    <location>
        <begin position="143"/>
        <end position="159"/>
    </location>
</feature>
<evidence type="ECO:0000256" key="5">
    <source>
        <dbReference type="ARBA" id="ARBA00023242"/>
    </source>
</evidence>
<feature type="compositionally biased region" description="Basic and acidic residues" evidence="6">
    <location>
        <begin position="435"/>
        <end position="444"/>
    </location>
</feature>
<feature type="compositionally biased region" description="Low complexity" evidence="6">
    <location>
        <begin position="1619"/>
        <end position="1646"/>
    </location>
</feature>
<dbReference type="InterPro" id="IPR003891">
    <property type="entry name" value="Initiation_fac_eIF4g_MI"/>
</dbReference>
<dbReference type="GO" id="GO:0000398">
    <property type="term" value="P:mRNA splicing, via spliceosome"/>
    <property type="evidence" value="ECO:0007669"/>
    <property type="project" value="TreeGrafter"/>
</dbReference>
<feature type="compositionally biased region" description="Basic residues" evidence="6">
    <location>
        <begin position="1657"/>
        <end position="1668"/>
    </location>
</feature>
<keyword evidence="8" id="KW-1185">Reference proteome</keyword>
<comment type="subcellular location">
    <subcellularLocation>
        <location evidence="1">Nucleus speckle</location>
    </subcellularLocation>
</comment>
<sequence length="2101" mass="237898">MMTLSRSSQGDSVKKDSRKRYIDTSDDNRSDRDRRDKKKYPDLSSSKRDRRENRDDRREAGSSSRSSRDHDSSDTLNRKSQDRDSASSDKGNLCKSLVDYAESDKEAKHDERYSKKKKKKKKKHSGKQAENDSDNSSEGPKPEKRRRLSTSSKKKKKSSKWSSDEEDVLPKKEQMHGASVSQESSFKKRANKESSQLLKNRWDDKEKAESSYDWRKERNESVGEKDRVRSKWDFDTSDDDDDDDDDEDVDAGSSKVSESQSSKGLRSVVGELSKEKTSRWSSTKESADESDDTDGNDKDKHGKEQTDRSSSKDRESLFVSSEFSKEGSVEKLKRKGKLLETQEGWPKVLKISKEFSGKFSRREDLSSSRAETGSTVGESLKGQSSDSVDTRTGEQTELRDSLEGRDSQNDSPELETRAKERISLKGKQSPLGKIETQKDLEKVPHGKSSCHLPESGEVAGDQSRESKIGEKLNRKNEMEERVKDREGDGDLSKVSNSAKNDAAVSSKQKPQPESYGLERLKSSREIHGDKDKDDIHITDEDREKLQMKRKITSERCLEGKKQSLGELKETNQGKETLAESDKYGDLPSERSREQYTKGSGHDMEPLKKCRSPEKDGNIEEGSDSKGSSCSSEEKNVSEKHGRQREGLKLSRWDRDASEDSNKESGGLKDQYKKKSDSGDLSLEKEDLKNQQERGGSKERFKGRADSQNQQRERSDSESGHSERSDSRDQRHGRSSSKVHHVEGSDSESSHHDKSESEDQHSARSDSDHQSRDKSSSKKRDRDDSRSRRREREESSEPRKERDESKDRHQEKEDHSTKDWRHDRDSSRERRRNPDDSRERHYARDDSRERHRDRDSYDTKRSRDDSRERQKDRDDYGGRYRYRDQPRDNWRFRDNRRYQNDSRRGRFNFRGGFKYRDSSRERQRYRDDSRDYRRDRDNRKDSDRDSDKHQRHSSWRDRNRSSSPDRYRSKENSGRENKTRKSDTSSGGKRLNGSPDRHHSADSSPDHHRSNDEKTSSSAQKNQQREKRTTDLSDKTTSDPSVPKSSGSGETTTASSKPVNPSKDPTGAGILTTRTGGAYIPPARLKMMQTQITDKSSVAYQRLSWEALRKSINGHINKVNVTNIIGIVRDLFQENIVRGRGLLARSLLQAQIASPTFTHVYAALVAIINTKFPQNGELILRRLIIQFRRAFKRNDKTVCISSCRYIAHLVNQQVAHEVIALEILTLLLENPTNNSVEVAVGFLKECGQKLTEVSPRGVNAIFERLKNILHEGKLEMRTQYIIEVMFAVRKDGFKDHPAVIDELDLVLEADQFTHLLTLDDAVGGDDILNVFKQDDNFLENEEKYNLLKEEILNSSSDESSDESGDGSQSDSGSEGGGGGDDAEQTEQIIDKTETNLVALRCTIYLTIQSSVDFEECAHKLLKMDLKPGQEIELCNMILDCCAQERTYQKFFGLLAQRFCMVDKKYVDPFQQIFKQQYETIHRLDPDKFRNVAKFFAHLLHTDAISWQVMSCIKLSKEDTSSASRIFLKILFQELSEYMGLPKLNYRFKDPTLQPYFEGIMPRDVLKNTRFAINFFTTIGLGGLTDDLREHLKNMAKVALQQKQQEPSMNSPASGTEDSSSDSSSDSSDSSSDSSGNSSDSSSDSSDSTPADKAETTVKKKKVLTKKRPVAAKDGAGANSKSSSSHNNNKLVAVSNNISSKKKKKNQSSSSSSSGSSSSGSSSSSSSSSGSSSSDSSSSSSSDSDDSLSSSSSNGSSRPLKDTQFCPPPPLHFIISGSPMNTVDLHGLYETFSNAGGKDEHTVDSSESSTDSGSSSDSSSSSSSSGSSSSSDTMRSTALDEKRRRDNSEATTSSVNHKHRSREDHSSGRDAINGLNQQGYTTAGGSHRKESRLGPRETDERVTHLADTRDRNHERDHRPMEWSRNDSAGAPLPPPRNSRSGGGGGGSDDDDDEIDRSRRVRGGEKRGSRSGGGYVDRVGSYASSSSNTADQWDKNRRDWDRSQNRGYELDRFGDRGDRTDRYYDKDRNGDRSDRYYDKERNERESYRRNSDRGDGNGGRRDPRQKRYRNDYVNNSNNRRDSYIQKDRVGHGDRERTEKYRNRD</sequence>
<dbReference type="PANTHER" id="PTHR18034:SF3">
    <property type="entry name" value="PRE-MRNA-SPLICING FACTOR CWC22 HOMOLOG"/>
    <property type="match status" value="1"/>
</dbReference>
<dbReference type="SMART" id="SM00543">
    <property type="entry name" value="MIF4G"/>
    <property type="match status" value="1"/>
</dbReference>
<dbReference type="Gene3D" id="1.25.40.180">
    <property type="match status" value="1"/>
</dbReference>
<feature type="compositionally biased region" description="Basic and acidic residues" evidence="6">
    <location>
        <begin position="351"/>
        <end position="366"/>
    </location>
</feature>
<feature type="compositionally biased region" description="Basic residues" evidence="6">
    <location>
        <begin position="114"/>
        <end position="126"/>
    </location>
</feature>
<keyword evidence="5" id="KW-0539">Nucleus</keyword>
<evidence type="ECO:0000256" key="6">
    <source>
        <dbReference type="SAM" id="MobiDB-lite"/>
    </source>
</evidence>
<feature type="compositionally biased region" description="Polar residues" evidence="6">
    <location>
        <begin position="1"/>
        <end position="11"/>
    </location>
</feature>
<feature type="compositionally biased region" description="Basic and acidic residues" evidence="6">
    <location>
        <begin position="388"/>
        <end position="423"/>
    </location>
</feature>
<dbReference type="FunFam" id="1.25.40.180:FF:000004">
    <property type="entry name" value="pre-mRNA-splicing factor CWC22 homolog"/>
    <property type="match status" value="1"/>
</dbReference>
<dbReference type="RefSeq" id="XP_036368541.1">
    <property type="nucleotide sequence ID" value="XM_036512648.1"/>
</dbReference>
<feature type="compositionally biased region" description="Polar residues" evidence="6">
    <location>
        <begin position="367"/>
        <end position="387"/>
    </location>
</feature>
<feature type="compositionally biased region" description="Low complexity" evidence="6">
    <location>
        <begin position="1044"/>
        <end position="1055"/>
    </location>
</feature>
<dbReference type="GO" id="GO:0003723">
    <property type="term" value="F:RNA binding"/>
    <property type="evidence" value="ECO:0007669"/>
    <property type="project" value="InterPro"/>
</dbReference>